<dbReference type="STRING" id="331648.BST97_13230"/>
<dbReference type="PANTHER" id="PTHR34978">
    <property type="entry name" value="POSSIBLE SENSOR-TRANSDUCER PROTEIN BLAR"/>
    <property type="match status" value="1"/>
</dbReference>
<dbReference type="EMBL" id="CP019344">
    <property type="protein sequence ID" value="ARN78873.1"/>
    <property type="molecule type" value="Genomic_DNA"/>
</dbReference>
<dbReference type="OrthoDB" id="1522859at2"/>
<protein>
    <recommendedName>
        <fullName evidence="2">Peptidase M56 domain-containing protein</fullName>
    </recommendedName>
</protein>
<evidence type="ECO:0000256" key="1">
    <source>
        <dbReference type="SAM" id="Phobius"/>
    </source>
</evidence>
<dbReference type="CDD" id="cd07341">
    <property type="entry name" value="M56_BlaR1_MecR1_like"/>
    <property type="match status" value="1"/>
</dbReference>
<feature type="transmembrane region" description="Helical" evidence="1">
    <location>
        <begin position="34"/>
        <end position="53"/>
    </location>
</feature>
<reference evidence="3 4" key="1">
    <citation type="submission" date="2016-11" db="EMBL/GenBank/DDBJ databases">
        <title>Trade-off between light-utilization and light-protection in marine flavobacteria.</title>
        <authorList>
            <person name="Kumagai Y."/>
        </authorList>
    </citation>
    <scope>NUCLEOTIDE SEQUENCE [LARGE SCALE GENOMIC DNA]</scope>
    <source>
        <strain evidence="3 4">JCM 13191</strain>
    </source>
</reference>
<feature type="transmembrane region" description="Helical" evidence="1">
    <location>
        <begin position="261"/>
        <end position="280"/>
    </location>
</feature>
<evidence type="ECO:0000259" key="2">
    <source>
        <dbReference type="Pfam" id="PF05569"/>
    </source>
</evidence>
<dbReference type="RefSeq" id="WP_085767679.1">
    <property type="nucleotide sequence ID" value="NZ_CP019344.1"/>
</dbReference>
<gene>
    <name evidence="3" type="ORF">BST97_13230</name>
</gene>
<evidence type="ECO:0000313" key="3">
    <source>
        <dbReference type="EMBL" id="ARN78873.1"/>
    </source>
</evidence>
<dbReference type="PANTHER" id="PTHR34978:SF3">
    <property type="entry name" value="SLR0241 PROTEIN"/>
    <property type="match status" value="1"/>
</dbReference>
<dbReference type="Proteomes" id="UP000193431">
    <property type="component" value="Chromosome"/>
</dbReference>
<keyword evidence="4" id="KW-1185">Reference proteome</keyword>
<keyword evidence="1" id="KW-1133">Transmembrane helix</keyword>
<dbReference type="InterPro" id="IPR008756">
    <property type="entry name" value="Peptidase_M56"/>
</dbReference>
<organism evidence="3 4">
    <name type="scientific">Nonlabens spongiae</name>
    <dbReference type="NCBI Taxonomy" id="331648"/>
    <lineage>
        <taxon>Bacteria</taxon>
        <taxon>Pseudomonadati</taxon>
        <taxon>Bacteroidota</taxon>
        <taxon>Flavobacteriia</taxon>
        <taxon>Flavobacteriales</taxon>
        <taxon>Flavobacteriaceae</taxon>
        <taxon>Nonlabens</taxon>
    </lineage>
</organism>
<dbReference type="InterPro" id="IPR052173">
    <property type="entry name" value="Beta-lactam_resp_regulator"/>
</dbReference>
<sequence>MEYLIKFSIVLFSLWLFYKLALENISWHHFKRFYLLGSLVVSAIIPVIVVRITQVEIPNLPLDPFISSTPQNTQDLIHASSIETSNESHFEWIHIVWVLYGVGVILMIYRFLKNLMSLKVSKNDTINTWNSIKIVRKKELDVPCSFLNRIYIPEGINVPEHILNHEKAHIDQRHSWDILFIETLLIVLWFHPLLYLYKYSIKLNHEFLADQAVLKNGFDLKVYQQSLLSYLERSKASALVHTYNFPIIKKRFTIMKTTTQTYLGILRILILIPVVAALVYSCGQEKEEAVIIDHSIKVAPENQENHVFGYDVNPYQKKGITVYNQVKYKYEIQDDFTVRLFTLNGKEIDQKLNKMEPFMKWDPKKEFDRLLRNPEKTEKAINDKKLIVQQSVKAMDTTSTTLKILTKDTMSLDQLKKIDPEKILLSKYFENGVEYINIMDIISLSAPSKNDIIYIDNNSPSGKITIQGKTYSYTNDESGIKIFDQNGEEINWYEKGWDIRERLVVPTKTEMDNLDIGQALKNGSKIYNNGKELAPSQYRKMVNFVSDSLRVKKENGINNYYFYDLRARGKEDWKNTKYFQQNKDNSIANNKKYPDTITYIKDLNKKDVKVPVIKVTRDYADQMQKNPVAATILRAMKLRYGNEAAYFLDGLETLPATIMLEASNELTLGFKVGKSEDGRPALFAAKDLPHTMEELQPMYGKLVAGIEDRANQKEYVIFDATGSTRK</sequence>
<evidence type="ECO:0000313" key="4">
    <source>
        <dbReference type="Proteomes" id="UP000193431"/>
    </source>
</evidence>
<feature type="transmembrane region" description="Helical" evidence="1">
    <location>
        <begin position="6"/>
        <end position="22"/>
    </location>
</feature>
<dbReference type="Pfam" id="PF05569">
    <property type="entry name" value="Peptidase_M56"/>
    <property type="match status" value="1"/>
</dbReference>
<accession>A0A1W6MMP4</accession>
<keyword evidence="1" id="KW-0472">Membrane</keyword>
<name>A0A1W6MMP4_9FLAO</name>
<dbReference type="AlphaFoldDB" id="A0A1W6MMP4"/>
<feature type="domain" description="Peptidase M56" evidence="2">
    <location>
        <begin position="40"/>
        <end position="252"/>
    </location>
</feature>
<proteinExistence type="predicted"/>
<keyword evidence="1" id="KW-0812">Transmembrane</keyword>
<feature type="transmembrane region" description="Helical" evidence="1">
    <location>
        <begin position="92"/>
        <end position="112"/>
    </location>
</feature>